<sequence length="556" mass="61531">MSAVSVASSKSKAGLGKVRSVGKEVADVFEMSKENILNGSRFSEFERQSGRDSAEGVRGKGRAPRAALHPRNRSSTGSRLSAPPPLTTNRRELSPPVLTTSDNFKPAKRVGASKPALPPMKPSVPPSGGKIASGSIHSDAPSSDSTPPELGASTSKSRLATRKASLPGRRLSVVRLSISKEKRQSVSPREKVKEPTRLPVFSTRKVELQTTPNIEKDKRSRLIEKKVPSPSSPSKARSNVVKPEAVDKDDSSTKPRIVTRPSGNSKSTVQNSRARSLAIVTESEQRLQEQNQQLELKLRQLQEELLQRDHEIERLKSAGMVLNNLAKNHSDEVRDLKLRLKETFNQNAEVRDLCEKLEKEHRKEVAARKKAEENENNTNPHETQLASHVVRFETMGIDPPQKFPKADKARRTEEDQAGDDDNVEVDESMFEVHNEIEEHSFSKLNADDPESEVPAGGDTSRRWIDATDEVTEEGPVISNHQDVHYALQDLQEIISQEESSLRNRCADAVKALDMSLSPLLTPQGVLDVDSLKALIASVSSRGTEFSTHRFNSIFRF</sequence>
<dbReference type="EMBL" id="JBHFFA010000001">
    <property type="protein sequence ID" value="KAL2651732.1"/>
    <property type="molecule type" value="Genomic_DNA"/>
</dbReference>
<comment type="caution">
    <text evidence="3">The sequence shown here is derived from an EMBL/GenBank/DDBJ whole genome shotgun (WGS) entry which is preliminary data.</text>
</comment>
<feature type="coiled-coil region" evidence="1">
    <location>
        <begin position="277"/>
        <end position="374"/>
    </location>
</feature>
<evidence type="ECO:0000313" key="3">
    <source>
        <dbReference type="EMBL" id="KAL2651732.1"/>
    </source>
</evidence>
<evidence type="ECO:0000313" key="4">
    <source>
        <dbReference type="Proteomes" id="UP001605036"/>
    </source>
</evidence>
<dbReference type="AlphaFoldDB" id="A0ABD1ZKA0"/>
<feature type="compositionally biased region" description="Low complexity" evidence="2">
    <location>
        <begin position="1"/>
        <end position="13"/>
    </location>
</feature>
<feature type="compositionally biased region" description="Pro residues" evidence="2">
    <location>
        <begin position="116"/>
        <end position="125"/>
    </location>
</feature>
<feature type="region of interest" description="Disordered" evidence="2">
    <location>
        <begin position="396"/>
        <end position="424"/>
    </location>
</feature>
<evidence type="ECO:0000256" key="2">
    <source>
        <dbReference type="SAM" id="MobiDB-lite"/>
    </source>
</evidence>
<feature type="compositionally biased region" description="Polar residues" evidence="2">
    <location>
        <begin position="140"/>
        <end position="158"/>
    </location>
</feature>
<feature type="compositionally biased region" description="Basic and acidic residues" evidence="2">
    <location>
        <begin position="214"/>
        <end position="227"/>
    </location>
</feature>
<dbReference type="Proteomes" id="UP001605036">
    <property type="component" value="Unassembled WGS sequence"/>
</dbReference>
<protein>
    <submittedName>
        <fullName evidence="3">Uncharacterized protein</fullName>
    </submittedName>
</protein>
<proteinExistence type="predicted"/>
<keyword evidence="4" id="KW-1185">Reference proteome</keyword>
<feature type="compositionally biased region" description="Polar residues" evidence="2">
    <location>
        <begin position="261"/>
        <end position="273"/>
    </location>
</feature>
<accession>A0ABD1ZKA0</accession>
<feature type="compositionally biased region" description="Acidic residues" evidence="2">
    <location>
        <begin position="415"/>
        <end position="424"/>
    </location>
</feature>
<name>A0ABD1ZKA0_9MARC</name>
<feature type="region of interest" description="Disordered" evidence="2">
    <location>
        <begin position="37"/>
        <end position="273"/>
    </location>
</feature>
<feature type="compositionally biased region" description="Basic and acidic residues" evidence="2">
    <location>
        <begin position="244"/>
        <end position="253"/>
    </location>
</feature>
<feature type="compositionally biased region" description="Basic and acidic residues" evidence="2">
    <location>
        <begin position="43"/>
        <end position="58"/>
    </location>
</feature>
<feature type="compositionally biased region" description="Basic residues" evidence="2">
    <location>
        <begin position="59"/>
        <end position="72"/>
    </location>
</feature>
<organism evidence="3 4">
    <name type="scientific">Riccia fluitans</name>
    <dbReference type="NCBI Taxonomy" id="41844"/>
    <lineage>
        <taxon>Eukaryota</taxon>
        <taxon>Viridiplantae</taxon>
        <taxon>Streptophyta</taxon>
        <taxon>Embryophyta</taxon>
        <taxon>Marchantiophyta</taxon>
        <taxon>Marchantiopsida</taxon>
        <taxon>Marchantiidae</taxon>
        <taxon>Marchantiales</taxon>
        <taxon>Ricciaceae</taxon>
        <taxon>Riccia</taxon>
    </lineage>
</organism>
<feature type="region of interest" description="Disordered" evidence="2">
    <location>
        <begin position="1"/>
        <end position="21"/>
    </location>
</feature>
<keyword evidence="1" id="KW-0175">Coiled coil</keyword>
<feature type="compositionally biased region" description="Basic and acidic residues" evidence="2">
    <location>
        <begin position="404"/>
        <end position="414"/>
    </location>
</feature>
<evidence type="ECO:0000256" key="1">
    <source>
        <dbReference type="SAM" id="Coils"/>
    </source>
</evidence>
<gene>
    <name evidence="3" type="ORF">R1flu_019860</name>
</gene>
<reference evidence="3 4" key="1">
    <citation type="submission" date="2024-09" db="EMBL/GenBank/DDBJ databases">
        <title>Chromosome-scale assembly of Riccia fluitans.</title>
        <authorList>
            <person name="Paukszto L."/>
            <person name="Sawicki J."/>
            <person name="Karawczyk K."/>
            <person name="Piernik-Szablinska J."/>
            <person name="Szczecinska M."/>
            <person name="Mazdziarz M."/>
        </authorList>
    </citation>
    <scope>NUCLEOTIDE SEQUENCE [LARGE SCALE GENOMIC DNA]</scope>
    <source>
        <strain evidence="3">Rf_01</strain>
        <tissue evidence="3">Aerial parts of the thallus</tissue>
    </source>
</reference>
<feature type="compositionally biased region" description="Basic and acidic residues" evidence="2">
    <location>
        <begin position="178"/>
        <end position="196"/>
    </location>
</feature>